<protein>
    <submittedName>
        <fullName evidence="11">Tegument protein VP11/12</fullName>
    </submittedName>
</protein>
<dbReference type="Pfam" id="PF03387">
    <property type="entry name" value="Herpes_UL46"/>
    <property type="match status" value="1"/>
</dbReference>
<organism evidence="11">
    <name type="scientific">Gallid alphaherpesvirus 2</name>
    <dbReference type="NCBI Taxonomy" id="10390"/>
    <lineage>
        <taxon>Viruses</taxon>
        <taxon>Duplodnaviria</taxon>
        <taxon>Heunggongvirae</taxon>
        <taxon>Peploviricota</taxon>
        <taxon>Herviviricetes</taxon>
        <taxon>Herpesvirales</taxon>
        <taxon>Orthoherpesviridae</taxon>
        <taxon>Alphaherpesvirinae</taxon>
        <taxon>Mardivirus</taxon>
        <taxon>Mardivirus gallidalpha2</taxon>
    </lineage>
</organism>
<keyword evidence="7" id="KW-0805">Transcription regulation</keyword>
<feature type="compositionally biased region" description="Low complexity" evidence="10">
    <location>
        <begin position="521"/>
        <end position="530"/>
    </location>
</feature>
<comment type="subcellular location">
    <subcellularLocation>
        <location evidence="2">Host membrane</location>
    </subcellularLocation>
    <subcellularLocation>
        <location evidence="1">Virion tegument</location>
    </subcellularLocation>
</comment>
<evidence type="ECO:0000256" key="3">
    <source>
        <dbReference type="ARBA" id="ARBA00010332"/>
    </source>
</evidence>
<name>A0A2H4V7J1_9ALPH</name>
<evidence type="ECO:0000256" key="9">
    <source>
        <dbReference type="ARBA" id="ARBA00023163"/>
    </source>
</evidence>
<gene>
    <name evidence="11" type="primary">MDV059</name>
</gene>
<feature type="region of interest" description="Disordered" evidence="10">
    <location>
        <begin position="484"/>
        <end position="530"/>
    </location>
</feature>
<evidence type="ECO:0000256" key="1">
    <source>
        <dbReference type="ARBA" id="ARBA00004535"/>
    </source>
</evidence>
<dbReference type="EMBL" id="MF431493">
    <property type="protein sequence ID" value="AUB50960.1"/>
    <property type="molecule type" value="Genomic_DNA"/>
</dbReference>
<dbReference type="GO" id="GO:0019033">
    <property type="term" value="C:viral tegument"/>
    <property type="evidence" value="ECO:0007669"/>
    <property type="project" value="UniProtKB-SubCell"/>
</dbReference>
<evidence type="ECO:0000256" key="7">
    <source>
        <dbReference type="ARBA" id="ARBA00023015"/>
    </source>
</evidence>
<evidence type="ECO:0000256" key="8">
    <source>
        <dbReference type="ARBA" id="ARBA00023136"/>
    </source>
</evidence>
<sequence>MKRLSSSEQSLELFDRDSPQEYSCILPNESTVSASALRALEDSLIEKLPSGLTLGVRESVLCETLSNKVPESVIVHLALGDVRGEYISLYSANVKRRLKRAALTPAVVKDCYIDSYQRYVCKRRRIPCVDLPGTREPARSTVALLFYPAIQRNPLTQKPFRLQKDNKMFVKCWAEIWDALNFIQKYVYYMRPDEITTPSLDTSARLELLFGYVKTLYMWAMWLMDLLDTRIVSNKFGTRVPISIDNIFSNLTEVMGSLSSDKWMSTALLCRSIEHLLSSLIHISSLWTCCQWRETKHGEMLRPIVSIVALVSLLHHHCQYIINITFNGYARWLEGGLGNPMLRSAIRQQKRFEHYLGGLFPSIRPTAWGELEFSIRAWFELALAKSMVIHGSLLKKSIVSNNVLEPLCKPRHTQIGERHDTRFTRSTSMPSSSGHIHSTLQNNQQAIVPECSSGQLSSIATALWSADELQNDYVEMKGGVLCPAPQPADSITPNSSQTNNGTASDGSPTRVTDASLDPTEVESSTTVAETPPVTVAVESVYVCRETARNKSPSSKVERILRRLRVATD</sequence>
<evidence type="ECO:0000256" key="6">
    <source>
        <dbReference type="ARBA" id="ARBA00022870"/>
    </source>
</evidence>
<accession>A0A2H4V7J1</accession>
<dbReference type="GO" id="GO:0006355">
    <property type="term" value="P:regulation of DNA-templated transcription"/>
    <property type="evidence" value="ECO:0007669"/>
    <property type="project" value="InterPro"/>
</dbReference>
<proteinExistence type="inferred from homology"/>
<feature type="compositionally biased region" description="Polar residues" evidence="10">
    <location>
        <begin position="489"/>
        <end position="512"/>
    </location>
</feature>
<evidence type="ECO:0000256" key="2">
    <source>
        <dbReference type="ARBA" id="ARBA00004551"/>
    </source>
</evidence>
<evidence type="ECO:0000313" key="11">
    <source>
        <dbReference type="EMBL" id="AUB50960.1"/>
    </source>
</evidence>
<keyword evidence="8" id="KW-0472">Membrane</keyword>
<dbReference type="InterPro" id="IPR005051">
    <property type="entry name" value="Herpes_UL46"/>
</dbReference>
<dbReference type="GO" id="GO:0033644">
    <property type="term" value="C:host cell membrane"/>
    <property type="evidence" value="ECO:0007669"/>
    <property type="project" value="UniProtKB-SubCell"/>
</dbReference>
<evidence type="ECO:0000256" key="5">
    <source>
        <dbReference type="ARBA" id="ARBA00022844"/>
    </source>
</evidence>
<keyword evidence="9" id="KW-0804">Transcription</keyword>
<evidence type="ECO:0000256" key="4">
    <source>
        <dbReference type="ARBA" id="ARBA00022580"/>
    </source>
</evidence>
<evidence type="ECO:0000256" key="10">
    <source>
        <dbReference type="SAM" id="MobiDB-lite"/>
    </source>
</evidence>
<keyword evidence="5" id="KW-0946">Virion</keyword>
<keyword evidence="6" id="KW-1043">Host membrane</keyword>
<keyword evidence="4" id="KW-0920">Virion tegument</keyword>
<comment type="similarity">
    <text evidence="3">Belongs to the herpesviridae HHV-1 VP11/12 protein family.</text>
</comment>
<reference evidence="11" key="1">
    <citation type="journal article" date="2017" name="Evol. Appl.">
        <title>A phylogenomic analysis of Marek's disease virus reveals independent paths to virulence in Eurasia and North America.</title>
        <authorList>
            <person name="Trimpert J."/>
            <person name="Groenke N."/>
            <person name="Jenckel M."/>
            <person name="He S."/>
            <person name="Kunec D."/>
            <person name="Szpara M.L."/>
            <person name="Spatz S.J."/>
            <person name="Osterrieder N."/>
            <person name="McMahon D.P."/>
        </authorList>
    </citation>
    <scope>NUCLEOTIDE SEQUENCE</scope>
    <source>
        <strain evidence="11">ATE2539</strain>
    </source>
</reference>